<comment type="caution">
    <text evidence="2">The sequence shown here is derived from an EMBL/GenBank/DDBJ whole genome shotgun (WGS) entry which is preliminary data.</text>
</comment>
<dbReference type="EMBL" id="SWFT01000038">
    <property type="protein sequence ID" value="KAA8906030.1"/>
    <property type="molecule type" value="Genomic_DNA"/>
</dbReference>
<dbReference type="OrthoDB" id="160374at2759"/>
<dbReference type="InterPro" id="IPR052609">
    <property type="entry name" value="Ribosome_Biogenesis_Reg"/>
</dbReference>
<dbReference type="Pfam" id="PF10441">
    <property type="entry name" value="Urb2"/>
    <property type="match status" value="1"/>
</dbReference>
<dbReference type="PANTHER" id="PTHR15682">
    <property type="entry name" value="UNHEALTHY RIBOSOME BIOGENESIS PROTEIN 2 HOMOLOG"/>
    <property type="match status" value="1"/>
</dbReference>
<keyword evidence="3" id="KW-1185">Reference proteome</keyword>
<organism evidence="2 3">
    <name type="scientific">Diutina rugosa</name>
    <name type="common">Yeast</name>
    <name type="synonym">Candida rugosa</name>
    <dbReference type="NCBI Taxonomy" id="5481"/>
    <lineage>
        <taxon>Eukaryota</taxon>
        <taxon>Fungi</taxon>
        <taxon>Dikarya</taxon>
        <taxon>Ascomycota</taxon>
        <taxon>Saccharomycotina</taxon>
        <taxon>Pichiomycetes</taxon>
        <taxon>Debaryomycetaceae</taxon>
        <taxon>Diutina</taxon>
    </lineage>
</organism>
<name>A0A642UWW6_DIURU</name>
<dbReference type="Proteomes" id="UP000449547">
    <property type="component" value="Unassembled WGS sequence"/>
</dbReference>
<dbReference type="GO" id="GO:0005730">
    <property type="term" value="C:nucleolus"/>
    <property type="evidence" value="ECO:0007669"/>
    <property type="project" value="TreeGrafter"/>
</dbReference>
<reference evidence="2 3" key="1">
    <citation type="submission" date="2019-07" db="EMBL/GenBank/DDBJ databases">
        <title>Genome assembly of two rare yeast pathogens: Diutina rugosa and Trichomonascus ciferrii.</title>
        <authorList>
            <person name="Mixao V."/>
            <person name="Saus E."/>
            <person name="Hansen A."/>
            <person name="Lass-Flor C."/>
            <person name="Gabaldon T."/>
        </authorList>
    </citation>
    <scope>NUCLEOTIDE SEQUENCE [LARGE SCALE GENOMIC DNA]</scope>
    <source>
        <strain evidence="2 3">CBS 613</strain>
    </source>
</reference>
<accession>A0A642UWW6</accession>
<dbReference type="InterPro" id="IPR018849">
    <property type="entry name" value="Urb2/Npa2_C"/>
</dbReference>
<dbReference type="GeneID" id="54779865"/>
<feature type="domain" description="Nucleolar 27S pre-rRNA processing Urb2/Npa2 C-terminal" evidence="1">
    <location>
        <begin position="864"/>
        <end position="1070"/>
    </location>
</feature>
<evidence type="ECO:0000259" key="1">
    <source>
        <dbReference type="Pfam" id="PF10441"/>
    </source>
</evidence>
<sequence length="1071" mass="122179">MSAEAITRYLRSKGDVNDICNQARRLVNAELEVTIPDATGFVLTLFCDRLNESQSKWRSNPEVWKTLGELWDKSTISQRSRIAKRLKIVEILTNVIAEGDLNVFQPMFEFMDKVVTKEYIAMDENQAISLLSVFTKCQVSEPLWVQVITALHQLHTTDVTYSQMSKKSYIKFITSCMSSIVSLNVKDNTKPFLQILRDVICSDNFASQFLTIWQKENLINQFSSETLNYLFELLISHFQSIDVSFCESLYRNFTTNNESNDESLLEILCRTQRPLSYQFFKDIYQREVKRPKLNINMIQYLFSLDVELAIEHATEIMHCVDQEAGTKLIPVITEAFVKGREANDFLLKVWPQAAEHATWWYADAITNQVSKFINDLTVRQLTSLMPELNDAVFTCVLEGLNDSGYQKIASVKEAVFKRVNNPDWKTIFMILCLYPEEKSKLKFPKFTTEPYCLWSNCRMIEIGTSVENINKMKSGLISILESNLAFVLKRWLPVAEYLGVSKEVVDLLFKLPVDDIRHQLQHAGSIIFELHNLTSAIVDAIIEHKLDELYTIIPPQAISKRQRRHAVETLSNIVTSTYSKPAVKALHHLLAIDATLQSPIESNFSNILLLLKNSEGDYINESFSLAQRIWNEHLRQMANQSCKAYVENAIDQLQDHEGQKEITPELRMTMVVLSASSVPEELSPRIKRLSSKFEKVIHNLLRKSESLDDETKAWLIWGLSLTSDPDVEEIIKTIKCLGTSTSSAVRRNLFRLVTKVYPTEIKDVVYILALFYSLTAQGVEDLTEDLSEYFSKTIDAVLTATVNFVVYSMSEISLENSEVFANIVKGLLSQITKSTNGGQAAVSLLFSAIIQGTNQMTPKALEIVLEAINLALIHKSWLFDQYTLEQVLLLVSKVSNILQLSRETEAESCYLKAIRVISSIVLLHRYRLSQRHHLLIASLTSLLVPLSVVRNRATTLSESRIAGESFARLLSNICEVKAITSNDTLTSEAALIKKELRKHLPVFMATYIHYSLKHNFREVVQQQLLPGIFTIFDLMSSTEMQLVNSTLDSSGKVYFKRLYNQYQDQGKWKDA</sequence>
<dbReference type="GO" id="GO:0042254">
    <property type="term" value="P:ribosome biogenesis"/>
    <property type="evidence" value="ECO:0007669"/>
    <property type="project" value="TreeGrafter"/>
</dbReference>
<gene>
    <name evidence="2" type="ORF">DIURU_001212</name>
</gene>
<evidence type="ECO:0000313" key="2">
    <source>
        <dbReference type="EMBL" id="KAA8906030.1"/>
    </source>
</evidence>
<evidence type="ECO:0000313" key="3">
    <source>
        <dbReference type="Proteomes" id="UP000449547"/>
    </source>
</evidence>
<protein>
    <recommendedName>
        <fullName evidence="1">Nucleolar 27S pre-rRNA processing Urb2/Npa2 C-terminal domain-containing protein</fullName>
    </recommendedName>
</protein>
<dbReference type="RefSeq" id="XP_034013943.1">
    <property type="nucleotide sequence ID" value="XM_034153732.1"/>
</dbReference>
<dbReference type="PANTHER" id="PTHR15682:SF2">
    <property type="entry name" value="UNHEALTHY RIBOSOME BIOGENESIS PROTEIN 2 HOMOLOG"/>
    <property type="match status" value="1"/>
</dbReference>
<dbReference type="OMA" id="CHVNARE"/>
<proteinExistence type="predicted"/>
<dbReference type="VEuPathDB" id="FungiDB:DIURU_001212"/>
<dbReference type="AlphaFoldDB" id="A0A642UWW6"/>